<feature type="compositionally biased region" description="Low complexity" evidence="1">
    <location>
        <begin position="160"/>
        <end position="180"/>
    </location>
</feature>
<feature type="compositionally biased region" description="Polar residues" evidence="1">
    <location>
        <begin position="137"/>
        <end position="159"/>
    </location>
</feature>
<evidence type="ECO:0000313" key="2">
    <source>
        <dbReference type="EMBL" id="KAK7461160.1"/>
    </source>
</evidence>
<protein>
    <submittedName>
        <fullName evidence="2">Uncharacterized protein</fullName>
    </submittedName>
</protein>
<feature type="compositionally biased region" description="Polar residues" evidence="1">
    <location>
        <begin position="117"/>
        <end position="127"/>
    </location>
</feature>
<sequence length="255" mass="26598">MVKPPPSSPIGKGVPPSSLAQASPQASSLKPSSHSSSKSSSNPSPTPSNSGSVSGSSKTAAEITNSSTKDDKHGKRRHVSKTGHRRSSKSPQETAGQEESGSSADPSASTDSSASTVKTPSKATSGKTGQGRVRSAAPSTGPSQEGNSSSSSFRTAQEVSLNSPSPTLSSPLSSILTSESSLREDEEGNEGPQRFTDEEDKGNYLPLLRRFAEVIKIYAEPLQASIQRYYRPFDPNRDYDPLTSFGVDGNGLLPG</sequence>
<comment type="caution">
    <text evidence="2">The sequence shown here is derived from an EMBL/GenBank/DDBJ whole genome shotgun (WGS) entry which is preliminary data.</text>
</comment>
<organism evidence="2 3">
    <name type="scientific">Marasmiellus scandens</name>
    <dbReference type="NCBI Taxonomy" id="2682957"/>
    <lineage>
        <taxon>Eukaryota</taxon>
        <taxon>Fungi</taxon>
        <taxon>Dikarya</taxon>
        <taxon>Basidiomycota</taxon>
        <taxon>Agaricomycotina</taxon>
        <taxon>Agaricomycetes</taxon>
        <taxon>Agaricomycetidae</taxon>
        <taxon>Agaricales</taxon>
        <taxon>Marasmiineae</taxon>
        <taxon>Omphalotaceae</taxon>
        <taxon>Marasmiellus</taxon>
    </lineage>
</organism>
<evidence type="ECO:0000256" key="1">
    <source>
        <dbReference type="SAM" id="MobiDB-lite"/>
    </source>
</evidence>
<dbReference type="EMBL" id="JBANRG010000014">
    <property type="protein sequence ID" value="KAK7461160.1"/>
    <property type="molecule type" value="Genomic_DNA"/>
</dbReference>
<accession>A0ABR1JIR1</accession>
<dbReference type="Proteomes" id="UP001498398">
    <property type="component" value="Unassembled WGS sequence"/>
</dbReference>
<feature type="compositionally biased region" description="Basic residues" evidence="1">
    <location>
        <begin position="74"/>
        <end position="88"/>
    </location>
</feature>
<feature type="compositionally biased region" description="Low complexity" evidence="1">
    <location>
        <begin position="100"/>
        <end position="116"/>
    </location>
</feature>
<name>A0ABR1JIR1_9AGAR</name>
<feature type="region of interest" description="Disordered" evidence="1">
    <location>
        <begin position="1"/>
        <end position="203"/>
    </location>
</feature>
<proteinExistence type="predicted"/>
<feature type="compositionally biased region" description="Polar residues" evidence="1">
    <location>
        <begin position="89"/>
        <end position="99"/>
    </location>
</feature>
<keyword evidence="3" id="KW-1185">Reference proteome</keyword>
<gene>
    <name evidence="2" type="ORF">VKT23_009087</name>
</gene>
<feature type="compositionally biased region" description="Low complexity" evidence="1">
    <location>
        <begin position="14"/>
        <end position="61"/>
    </location>
</feature>
<reference evidence="2 3" key="1">
    <citation type="submission" date="2024-01" db="EMBL/GenBank/DDBJ databases">
        <title>A draft genome for the cacao thread blight pathogen Marasmiellus scandens.</title>
        <authorList>
            <person name="Baruah I.K."/>
            <person name="Leung J."/>
            <person name="Bukari Y."/>
            <person name="Amoako-Attah I."/>
            <person name="Meinhardt L.W."/>
            <person name="Bailey B.A."/>
            <person name="Cohen S.P."/>
        </authorList>
    </citation>
    <scope>NUCLEOTIDE SEQUENCE [LARGE SCALE GENOMIC DNA]</scope>
    <source>
        <strain evidence="2 3">GH-19</strain>
    </source>
</reference>
<evidence type="ECO:0000313" key="3">
    <source>
        <dbReference type="Proteomes" id="UP001498398"/>
    </source>
</evidence>